<organism evidence="1 2">
    <name type="scientific">Sphagnum jensenii</name>
    <dbReference type="NCBI Taxonomy" id="128206"/>
    <lineage>
        <taxon>Eukaryota</taxon>
        <taxon>Viridiplantae</taxon>
        <taxon>Streptophyta</taxon>
        <taxon>Embryophyta</taxon>
        <taxon>Bryophyta</taxon>
        <taxon>Sphagnophytina</taxon>
        <taxon>Sphagnopsida</taxon>
        <taxon>Sphagnales</taxon>
        <taxon>Sphagnaceae</taxon>
        <taxon>Sphagnum</taxon>
    </lineage>
</organism>
<name>A0ABP0W4R2_9BRYO</name>
<keyword evidence="2" id="KW-1185">Reference proteome</keyword>
<accession>A0ABP0W4R2</accession>
<proteinExistence type="predicted"/>
<protein>
    <submittedName>
        <fullName evidence="1">Uncharacterized protein</fullName>
    </submittedName>
</protein>
<evidence type="ECO:0000313" key="1">
    <source>
        <dbReference type="EMBL" id="CAK9260310.1"/>
    </source>
</evidence>
<dbReference type="EMBL" id="OZ020108">
    <property type="protein sequence ID" value="CAK9260310.1"/>
    <property type="molecule type" value="Genomic_DNA"/>
</dbReference>
<reference evidence="1" key="1">
    <citation type="submission" date="2024-02" db="EMBL/GenBank/DDBJ databases">
        <authorList>
            <consortium name="ELIXIR-Norway"/>
            <consortium name="Elixir Norway"/>
        </authorList>
    </citation>
    <scope>NUCLEOTIDE SEQUENCE</scope>
</reference>
<evidence type="ECO:0000313" key="2">
    <source>
        <dbReference type="Proteomes" id="UP001497444"/>
    </source>
</evidence>
<dbReference type="Proteomes" id="UP001497444">
    <property type="component" value="Chromosome 13"/>
</dbReference>
<sequence length="101" mass="11288">MRAFALMAGMRPNAVLFKFVTSEDCQVALWGRKGLAETKLGLDEDLTPAQQARKSELWSLFKEAKAMGKHTRLSSLRLNNQVLWLNARLTIRVLVVGVTSS</sequence>
<gene>
    <name evidence="1" type="ORF">CSSPJE1EN1_LOCUS5788</name>
</gene>